<feature type="transmembrane region" description="Helical" evidence="6">
    <location>
        <begin position="52"/>
        <end position="72"/>
    </location>
</feature>
<evidence type="ECO:0000256" key="1">
    <source>
        <dbReference type="ARBA" id="ARBA00004141"/>
    </source>
</evidence>
<keyword evidence="4 6" id="KW-1133">Transmembrane helix</keyword>
<evidence type="ECO:0000256" key="2">
    <source>
        <dbReference type="ARBA" id="ARBA00022448"/>
    </source>
</evidence>
<dbReference type="SUPFAM" id="SSF161111">
    <property type="entry name" value="Cation efflux protein transmembrane domain-like"/>
    <property type="match status" value="1"/>
</dbReference>
<evidence type="ECO:0000256" key="6">
    <source>
        <dbReference type="SAM" id="Phobius"/>
    </source>
</evidence>
<comment type="subcellular location">
    <subcellularLocation>
        <location evidence="1">Membrane</location>
        <topology evidence="1">Multi-pass membrane protein</topology>
    </subcellularLocation>
</comment>
<dbReference type="InterPro" id="IPR058533">
    <property type="entry name" value="Cation_efflux_TM"/>
</dbReference>
<feature type="transmembrane region" description="Helical" evidence="6">
    <location>
        <begin position="135"/>
        <end position="155"/>
    </location>
</feature>
<keyword evidence="3 6" id="KW-0812">Transmembrane</keyword>
<keyword evidence="2" id="KW-0813">Transport</keyword>
<reference evidence="8 9" key="1">
    <citation type="submission" date="2023-05" db="EMBL/GenBank/DDBJ databases">
        <title>Sedimentitalea sp. nov. JM2-8.</title>
        <authorList>
            <person name="Huang J."/>
        </authorList>
    </citation>
    <scope>NUCLEOTIDE SEQUENCE [LARGE SCALE GENOMIC DNA]</scope>
    <source>
        <strain evidence="8 9">JM2-8</strain>
    </source>
</reference>
<evidence type="ECO:0000313" key="8">
    <source>
        <dbReference type="EMBL" id="MDK3075747.1"/>
    </source>
</evidence>
<evidence type="ECO:0000256" key="5">
    <source>
        <dbReference type="ARBA" id="ARBA00023136"/>
    </source>
</evidence>
<dbReference type="Pfam" id="PF01545">
    <property type="entry name" value="Cation_efflux"/>
    <property type="match status" value="1"/>
</dbReference>
<gene>
    <name evidence="8" type="ORF">QO034_22045</name>
</gene>
<organism evidence="8 9">
    <name type="scientific">Sedimentitalea xiamensis</name>
    <dbReference type="NCBI Taxonomy" id="3050037"/>
    <lineage>
        <taxon>Bacteria</taxon>
        <taxon>Pseudomonadati</taxon>
        <taxon>Pseudomonadota</taxon>
        <taxon>Alphaproteobacteria</taxon>
        <taxon>Rhodobacterales</taxon>
        <taxon>Paracoccaceae</taxon>
        <taxon>Sedimentitalea</taxon>
    </lineage>
</organism>
<dbReference type="Gene3D" id="1.20.1510.10">
    <property type="entry name" value="Cation efflux protein transmembrane domain"/>
    <property type="match status" value="1"/>
</dbReference>
<evidence type="ECO:0000313" key="9">
    <source>
        <dbReference type="Proteomes" id="UP001227126"/>
    </source>
</evidence>
<sequence>MDAILEICEMQDYDTDRKKRLESRSLSVAMWGNLFMAAAGLVAGLLANSSAILLDGLFSLIGFGSALLARRISRRIDAGPDNARPLGYAADEAIFVTFRAISLLGLLLFAVTNAIRNIYNYIGGMIPEPLNFAPMITYFTGIGLTCALLWSFHYFTWCKTEKSSAILRLEAKAALFDGLITVSAGAGLGAIYLFRDGPLAPIVPVGDSVIVLLLCLLAIGSYAREFRGGLGELAGVSASPAHLATARRALRSAIAEDGGRLQDMSITKLGRTILMMVYYDPGRPVSAAEIDSLNLRMIRDARTTLTNADVLLVISEHPRRWPDELSPY</sequence>
<feature type="transmembrane region" description="Helical" evidence="6">
    <location>
        <begin position="26"/>
        <end position="46"/>
    </location>
</feature>
<accession>A0ABT7FKW2</accession>
<proteinExistence type="predicted"/>
<evidence type="ECO:0000256" key="3">
    <source>
        <dbReference type="ARBA" id="ARBA00022692"/>
    </source>
</evidence>
<keyword evidence="9" id="KW-1185">Reference proteome</keyword>
<dbReference type="PANTHER" id="PTHR43840:SF15">
    <property type="entry name" value="MITOCHONDRIAL METAL TRANSPORTER 1-RELATED"/>
    <property type="match status" value="1"/>
</dbReference>
<keyword evidence="5 6" id="KW-0472">Membrane</keyword>
<dbReference type="InterPro" id="IPR050291">
    <property type="entry name" value="CDF_Transporter"/>
</dbReference>
<evidence type="ECO:0000259" key="7">
    <source>
        <dbReference type="Pfam" id="PF01545"/>
    </source>
</evidence>
<feature type="transmembrane region" description="Helical" evidence="6">
    <location>
        <begin position="200"/>
        <end position="219"/>
    </location>
</feature>
<feature type="transmembrane region" description="Helical" evidence="6">
    <location>
        <begin position="93"/>
        <end position="115"/>
    </location>
</feature>
<evidence type="ECO:0000256" key="4">
    <source>
        <dbReference type="ARBA" id="ARBA00022989"/>
    </source>
</evidence>
<dbReference type="InterPro" id="IPR027469">
    <property type="entry name" value="Cation_efflux_TMD_sf"/>
</dbReference>
<comment type="caution">
    <text evidence="8">The sequence shown here is derived from an EMBL/GenBank/DDBJ whole genome shotgun (WGS) entry which is preliminary data.</text>
</comment>
<feature type="domain" description="Cation efflux protein transmembrane" evidence="7">
    <location>
        <begin position="28"/>
        <end position="230"/>
    </location>
</feature>
<dbReference type="Proteomes" id="UP001227126">
    <property type="component" value="Unassembled WGS sequence"/>
</dbReference>
<name>A0ABT7FKW2_9RHOB</name>
<dbReference type="PANTHER" id="PTHR43840">
    <property type="entry name" value="MITOCHONDRIAL METAL TRANSPORTER 1-RELATED"/>
    <property type="match status" value="1"/>
</dbReference>
<protein>
    <submittedName>
        <fullName evidence="8">Cation transporter</fullName>
    </submittedName>
</protein>
<dbReference type="EMBL" id="JASNJE010000049">
    <property type="protein sequence ID" value="MDK3075747.1"/>
    <property type="molecule type" value="Genomic_DNA"/>
</dbReference>
<feature type="transmembrane region" description="Helical" evidence="6">
    <location>
        <begin position="175"/>
        <end position="194"/>
    </location>
</feature>